<organism evidence="1 2">
    <name type="scientific">Paenibacillus apii</name>
    <dbReference type="NCBI Taxonomy" id="1850370"/>
    <lineage>
        <taxon>Bacteria</taxon>
        <taxon>Bacillati</taxon>
        <taxon>Bacillota</taxon>
        <taxon>Bacilli</taxon>
        <taxon>Bacillales</taxon>
        <taxon>Paenibacillaceae</taxon>
        <taxon>Paenibacillus</taxon>
    </lineage>
</organism>
<evidence type="ECO:0000313" key="2">
    <source>
        <dbReference type="Proteomes" id="UP000480151"/>
    </source>
</evidence>
<gene>
    <name evidence="1" type="ORF">G5B47_03965</name>
</gene>
<dbReference type="EMBL" id="JAAKGU010000001">
    <property type="protein sequence ID" value="NGM81565.1"/>
    <property type="molecule type" value="Genomic_DNA"/>
</dbReference>
<reference evidence="1 2" key="1">
    <citation type="submission" date="2020-02" db="EMBL/GenBank/DDBJ databases">
        <authorList>
            <person name="Gao J."/>
            <person name="Sun J."/>
        </authorList>
    </citation>
    <scope>NUCLEOTIDE SEQUENCE [LARGE SCALE GENOMIC DNA]</scope>
    <source>
        <strain evidence="1 2">7124</strain>
    </source>
</reference>
<dbReference type="RefSeq" id="WP_165094577.1">
    <property type="nucleotide sequence ID" value="NZ_JAAKGU010000001.1"/>
</dbReference>
<comment type="caution">
    <text evidence="1">The sequence shown here is derived from an EMBL/GenBank/DDBJ whole genome shotgun (WGS) entry which is preliminary data.</text>
</comment>
<sequence length="178" mass="20700">MGSFTKQNACFFNVIRRGVTMKSNSIVLLILIILISGCSSSNLTEDRDLSMLYDFNEPFRFPFEVNEVRTEIAMDNPYVLQQYVFHYKNKQSMQEIRYILSKVIDEPEKISEQGKQLFALKNGKQAYYEEDETSQSIWWESDKGFLARFVYYINGSLDQLGNNKLEASDLIDLANQVQ</sequence>
<keyword evidence="2" id="KW-1185">Reference proteome</keyword>
<name>A0A6M1PH05_9BACL</name>
<proteinExistence type="predicted"/>
<protein>
    <recommendedName>
        <fullName evidence="3">DUF4367 domain-containing protein</fullName>
    </recommendedName>
</protein>
<evidence type="ECO:0000313" key="1">
    <source>
        <dbReference type="EMBL" id="NGM81565.1"/>
    </source>
</evidence>
<accession>A0A6M1PH05</accession>
<dbReference type="AlphaFoldDB" id="A0A6M1PH05"/>
<evidence type="ECO:0008006" key="3">
    <source>
        <dbReference type="Google" id="ProtNLM"/>
    </source>
</evidence>
<dbReference type="Proteomes" id="UP000480151">
    <property type="component" value="Unassembled WGS sequence"/>
</dbReference>